<gene>
    <name evidence="1" type="ORF">CYQ77_08650</name>
</gene>
<evidence type="ECO:0000313" key="2">
    <source>
        <dbReference type="Proteomes" id="UP000289562"/>
    </source>
</evidence>
<dbReference type="EMBL" id="PJVH01000024">
    <property type="protein sequence ID" value="RXU87393.1"/>
    <property type="molecule type" value="Genomic_DNA"/>
</dbReference>
<organism evidence="1 2">
    <name type="scientific">Enterococcus faecium</name>
    <name type="common">Streptococcus faecium</name>
    <dbReference type="NCBI Taxonomy" id="1352"/>
    <lineage>
        <taxon>Bacteria</taxon>
        <taxon>Bacillati</taxon>
        <taxon>Bacillota</taxon>
        <taxon>Bacilli</taxon>
        <taxon>Lactobacillales</taxon>
        <taxon>Enterococcaceae</taxon>
        <taxon>Enterococcus</taxon>
    </lineage>
</organism>
<comment type="caution">
    <text evidence="1">The sequence shown here is derived from an EMBL/GenBank/DDBJ whole genome shotgun (WGS) entry which is preliminary data.</text>
</comment>
<name>A0AB37A2B0_ENTFC</name>
<evidence type="ECO:0000313" key="1">
    <source>
        <dbReference type="EMBL" id="RXU87393.1"/>
    </source>
</evidence>
<accession>A0AB37A2B0</accession>
<dbReference type="RefSeq" id="WP_104857890.1">
    <property type="nucleotide sequence ID" value="NZ_JAKJOI010000040.1"/>
</dbReference>
<sequence length="68" mass="8215">MAKKTKSEQNMLKKRVQQIMTLKNVDYDTWLNQQHELYLNENMECIDEIIDKEIKRRQNNQGGIQYGK</sequence>
<proteinExistence type="predicted"/>
<dbReference type="AlphaFoldDB" id="A0AB37A2B0"/>
<protein>
    <submittedName>
        <fullName evidence="1">Uncharacterized protein</fullName>
    </submittedName>
</protein>
<reference evidence="1 2" key="1">
    <citation type="submission" date="2017-12" db="EMBL/GenBank/DDBJ databases">
        <title>A pool of 800 enterococci isolated from chicken carcass rinse samples from New Zealand.</title>
        <authorList>
            <person name="Zhang J."/>
            <person name="Rogers L."/>
            <person name="Midwinter A."/>
            <person name="French N."/>
        </authorList>
    </citation>
    <scope>NUCLEOTIDE SEQUENCE [LARGE SCALE GENOMIC DNA]</scope>
    <source>
        <strain evidence="1 2">EN697</strain>
    </source>
</reference>
<dbReference type="Proteomes" id="UP000289562">
    <property type="component" value="Unassembled WGS sequence"/>
</dbReference>